<proteinExistence type="predicted"/>
<reference evidence="2 3" key="1">
    <citation type="journal article" date="2012" name="J. Bacteriol.">
        <title>Genome Sequence of the Filamentous Bacterium Fibrisoma limi BUZ 3T.</title>
        <authorList>
            <person name="Filippini M."/>
            <person name="Qi W."/>
            <person name="Jaenicke S."/>
            <person name="Goesmann A."/>
            <person name="Smits T.H."/>
            <person name="Bagheri H.C."/>
        </authorList>
    </citation>
    <scope>NUCLEOTIDE SEQUENCE [LARGE SCALE GENOMIC DNA]</scope>
    <source>
        <strain evidence="3">BUZ 3T</strain>
    </source>
</reference>
<dbReference type="STRING" id="1185876.BN8_03310"/>
<sequence>MKMLFLVLLVGSSGYQVAAQTKSTPAQTLQFCTSVGPVELTIKGDSVTGRYLLTVTPDRKRGIIKGTLHQGLLTGTWDDPDGVGRIVFGFDSDRTRFIAIYNQARNSSEWYNEWKGVLKANVFTLPEAQRRTFSCEWK</sequence>
<name>I2GJU0_9BACT</name>
<dbReference type="Proteomes" id="UP000009309">
    <property type="component" value="Unassembled WGS sequence"/>
</dbReference>
<dbReference type="EMBL" id="CAIT01000006">
    <property type="protein sequence ID" value="CCH54165.1"/>
    <property type="molecule type" value="Genomic_DNA"/>
</dbReference>
<protein>
    <submittedName>
        <fullName evidence="2">Uncharacterized protein</fullName>
    </submittedName>
</protein>
<feature type="signal peptide" evidence="1">
    <location>
        <begin position="1"/>
        <end position="18"/>
    </location>
</feature>
<evidence type="ECO:0000313" key="2">
    <source>
        <dbReference type="EMBL" id="CCH54165.1"/>
    </source>
</evidence>
<keyword evidence="3" id="KW-1185">Reference proteome</keyword>
<evidence type="ECO:0000313" key="3">
    <source>
        <dbReference type="Proteomes" id="UP000009309"/>
    </source>
</evidence>
<keyword evidence="1" id="KW-0732">Signal</keyword>
<evidence type="ECO:0000256" key="1">
    <source>
        <dbReference type="SAM" id="SignalP"/>
    </source>
</evidence>
<accession>I2GJU0</accession>
<organism evidence="2 3">
    <name type="scientific">Fibrisoma limi BUZ 3</name>
    <dbReference type="NCBI Taxonomy" id="1185876"/>
    <lineage>
        <taxon>Bacteria</taxon>
        <taxon>Pseudomonadati</taxon>
        <taxon>Bacteroidota</taxon>
        <taxon>Cytophagia</taxon>
        <taxon>Cytophagales</taxon>
        <taxon>Spirosomataceae</taxon>
        <taxon>Fibrisoma</taxon>
    </lineage>
</organism>
<gene>
    <name evidence="2" type="ORF">BN8_03310</name>
</gene>
<comment type="caution">
    <text evidence="2">The sequence shown here is derived from an EMBL/GenBank/DDBJ whole genome shotgun (WGS) entry which is preliminary data.</text>
</comment>
<dbReference type="AlphaFoldDB" id="I2GJU0"/>
<feature type="chain" id="PRO_5003659512" evidence="1">
    <location>
        <begin position="19"/>
        <end position="138"/>
    </location>
</feature>